<dbReference type="InterPro" id="IPR025990">
    <property type="entry name" value="zinc_ribbon_bacterial"/>
</dbReference>
<dbReference type="OrthoDB" id="9814566at2"/>
<reference evidence="1 2" key="1">
    <citation type="submission" date="2019-03" db="EMBL/GenBank/DDBJ databases">
        <title>Genomic Encyclopedia of Type Strains, Phase IV (KMG-IV): sequencing the most valuable type-strain genomes for metagenomic binning, comparative biology and taxonomic classification.</title>
        <authorList>
            <person name="Goeker M."/>
        </authorList>
    </citation>
    <scope>NUCLEOTIDE SEQUENCE [LARGE SCALE GENOMIC DNA]</scope>
    <source>
        <strain evidence="1 2">DSM 16326</strain>
    </source>
</reference>
<evidence type="ECO:0000313" key="2">
    <source>
        <dbReference type="Proteomes" id="UP000294914"/>
    </source>
</evidence>
<dbReference type="RefSeq" id="WP_134080631.1">
    <property type="nucleotide sequence ID" value="NZ_SOQX01000001.1"/>
</dbReference>
<dbReference type="AlphaFoldDB" id="A0A4R8IUE6"/>
<keyword evidence="2" id="KW-1185">Reference proteome</keyword>
<evidence type="ECO:0000313" key="1">
    <source>
        <dbReference type="EMBL" id="TDY04054.1"/>
    </source>
</evidence>
<dbReference type="PIRSF" id="PIRSF037225">
    <property type="entry name" value="UCP037225"/>
    <property type="match status" value="1"/>
</dbReference>
<dbReference type="Pfam" id="PF14255">
    <property type="entry name" value="Zn_ribbon_21"/>
    <property type="match status" value="1"/>
</dbReference>
<gene>
    <name evidence="1" type="ORF">EDC23_0426</name>
</gene>
<comment type="caution">
    <text evidence="1">The sequence shown here is derived from an EMBL/GenBank/DDBJ whole genome shotgun (WGS) entry which is preliminary data.</text>
</comment>
<name>A0A4R8IUE6_9GAMM</name>
<proteinExistence type="predicted"/>
<organism evidence="1 2">
    <name type="scientific">Thiohalophilus thiocyanatoxydans</name>
    <dbReference type="NCBI Taxonomy" id="381308"/>
    <lineage>
        <taxon>Bacteria</taxon>
        <taxon>Pseudomonadati</taxon>
        <taxon>Pseudomonadota</taxon>
        <taxon>Gammaproteobacteria</taxon>
        <taxon>Thiohalomonadales</taxon>
        <taxon>Thiohalophilaceae</taxon>
        <taxon>Thiohalophilus</taxon>
    </lineage>
</organism>
<dbReference type="Proteomes" id="UP000294914">
    <property type="component" value="Unassembled WGS sequence"/>
</dbReference>
<dbReference type="EMBL" id="SOQX01000001">
    <property type="protein sequence ID" value="TDY04054.1"/>
    <property type="molecule type" value="Genomic_DNA"/>
</dbReference>
<dbReference type="InterPro" id="IPR017143">
    <property type="entry name" value="UCP037225"/>
</dbReference>
<sequence length="62" mass="7019">MLDEVSIACPYCGEVFTTVVDYSAGDQEYIEDCYVCCRPIRFSVMVDINGELAEVITRQDNE</sequence>
<accession>A0A4R8IUE6</accession>
<protein>
    <submittedName>
        <fullName evidence="1">Cysteine-rich CPXCG protein</fullName>
    </submittedName>
</protein>